<name>B8IN53_METNO</name>
<evidence type="ECO:0000313" key="2">
    <source>
        <dbReference type="Proteomes" id="UP000008207"/>
    </source>
</evidence>
<protein>
    <recommendedName>
        <fullName evidence="3">Anti-sigma factor NepR domain-containing protein</fullName>
    </recommendedName>
</protein>
<gene>
    <name evidence="1" type="ordered locus">Mnod_7432</name>
</gene>
<dbReference type="OrthoDB" id="8002537at2"/>
<dbReference type="KEGG" id="mno:Mnod_7432"/>
<reference evidence="1 2" key="1">
    <citation type="submission" date="2009-01" db="EMBL/GenBank/DDBJ databases">
        <title>Complete sequence of chromosome of Methylobacterium nodulans ORS 2060.</title>
        <authorList>
            <consortium name="US DOE Joint Genome Institute"/>
            <person name="Lucas S."/>
            <person name="Copeland A."/>
            <person name="Lapidus A."/>
            <person name="Glavina del Rio T."/>
            <person name="Dalin E."/>
            <person name="Tice H."/>
            <person name="Bruce D."/>
            <person name="Goodwin L."/>
            <person name="Pitluck S."/>
            <person name="Sims D."/>
            <person name="Brettin T."/>
            <person name="Detter J.C."/>
            <person name="Han C."/>
            <person name="Larimer F."/>
            <person name="Land M."/>
            <person name="Hauser L."/>
            <person name="Kyrpides N."/>
            <person name="Ivanova N."/>
            <person name="Marx C.J."/>
            <person name="Richardson P."/>
        </authorList>
    </citation>
    <scope>NUCLEOTIDE SEQUENCE [LARGE SCALE GENOMIC DNA]</scope>
    <source>
        <strain evidence="2">LMG 21967 / CNCM I-2342 / ORS 2060</strain>
    </source>
</reference>
<sequence>MNQDAVTPDMTPDRRLPFLGAEIQRRLGQVLRAFYETTTDGLPLPSDQIQLLLRLRHRERELQRSR</sequence>
<dbReference type="eggNOG" id="ENOG5030ZNW">
    <property type="taxonomic scope" value="Bacteria"/>
</dbReference>
<dbReference type="AlphaFoldDB" id="B8IN53"/>
<evidence type="ECO:0000313" key="1">
    <source>
        <dbReference type="EMBL" id="ACL62169.1"/>
    </source>
</evidence>
<evidence type="ECO:0008006" key="3">
    <source>
        <dbReference type="Google" id="ProtNLM"/>
    </source>
</evidence>
<keyword evidence="2" id="KW-1185">Reference proteome</keyword>
<accession>B8IN53</accession>
<organism evidence="1 2">
    <name type="scientific">Methylobacterium nodulans (strain LMG 21967 / CNCM I-2342 / ORS 2060)</name>
    <dbReference type="NCBI Taxonomy" id="460265"/>
    <lineage>
        <taxon>Bacteria</taxon>
        <taxon>Pseudomonadati</taxon>
        <taxon>Pseudomonadota</taxon>
        <taxon>Alphaproteobacteria</taxon>
        <taxon>Hyphomicrobiales</taxon>
        <taxon>Methylobacteriaceae</taxon>
        <taxon>Methylobacterium</taxon>
    </lineage>
</organism>
<dbReference type="HOGENOM" id="CLU_2826237_0_0_5"/>
<dbReference type="Proteomes" id="UP000008207">
    <property type="component" value="Chromosome"/>
</dbReference>
<proteinExistence type="predicted"/>
<dbReference type="EMBL" id="CP001349">
    <property type="protein sequence ID" value="ACL62169.1"/>
    <property type="molecule type" value="Genomic_DNA"/>
</dbReference>
<dbReference type="RefSeq" id="WP_015933727.1">
    <property type="nucleotide sequence ID" value="NC_011894.1"/>
</dbReference>